<accession>A0A7W4VFJ2</accession>
<evidence type="ECO:0000313" key="2">
    <source>
        <dbReference type="Proteomes" id="UP000578036"/>
    </source>
</evidence>
<reference evidence="1 2" key="1">
    <citation type="submission" date="2020-08" db="EMBL/GenBank/DDBJ databases">
        <title>Genomic Encyclopedia of Type Strains, Phase IV (KMG-V): Genome sequencing to study the core and pangenomes of soil and plant-associated prokaryotes.</title>
        <authorList>
            <person name="Whitman W."/>
        </authorList>
    </citation>
    <scope>NUCLEOTIDE SEQUENCE [LARGE SCALE GENOMIC DNA]</scope>
    <source>
        <strain evidence="1 2">SLV-2362</strain>
    </source>
</reference>
<dbReference type="EMBL" id="JACHWF010000009">
    <property type="protein sequence ID" value="MBB3010683.1"/>
    <property type="molecule type" value="Genomic_DNA"/>
</dbReference>
<sequence length="41" mass="4505">MKRFLVVLDNATQYIAIAACSIDVVIQALDRGARKIKVTSI</sequence>
<name>A0A7W4VFJ2_9BURK</name>
<dbReference type="PROSITE" id="PS51257">
    <property type="entry name" value="PROKAR_LIPOPROTEIN"/>
    <property type="match status" value="1"/>
</dbReference>
<dbReference type="AlphaFoldDB" id="A0A7W4VFJ2"/>
<protein>
    <submittedName>
        <fullName evidence="1">Uncharacterized protein</fullName>
    </submittedName>
</protein>
<dbReference type="RefSeq" id="WP_260154697.1">
    <property type="nucleotide sequence ID" value="NZ_JACHWF010000009.1"/>
</dbReference>
<organism evidence="1 2">
    <name type="scientific">Cupriavidus alkaliphilus</name>
    <dbReference type="NCBI Taxonomy" id="942866"/>
    <lineage>
        <taxon>Bacteria</taxon>
        <taxon>Pseudomonadati</taxon>
        <taxon>Pseudomonadota</taxon>
        <taxon>Betaproteobacteria</taxon>
        <taxon>Burkholderiales</taxon>
        <taxon>Burkholderiaceae</taxon>
        <taxon>Cupriavidus</taxon>
    </lineage>
</organism>
<proteinExistence type="predicted"/>
<evidence type="ECO:0000313" key="1">
    <source>
        <dbReference type="EMBL" id="MBB3010683.1"/>
    </source>
</evidence>
<comment type="caution">
    <text evidence="1">The sequence shown here is derived from an EMBL/GenBank/DDBJ whole genome shotgun (WGS) entry which is preliminary data.</text>
</comment>
<gene>
    <name evidence="1" type="ORF">FHX61_005364</name>
</gene>
<keyword evidence="2" id="KW-1185">Reference proteome</keyword>
<dbReference type="Proteomes" id="UP000578036">
    <property type="component" value="Unassembled WGS sequence"/>
</dbReference>